<dbReference type="Proteomes" id="UP000704712">
    <property type="component" value="Unassembled WGS sequence"/>
</dbReference>
<organism evidence="1 3">
    <name type="scientific">Phytophthora infestans</name>
    <name type="common">Potato late blight agent</name>
    <name type="synonym">Botrytis infestans</name>
    <dbReference type="NCBI Taxonomy" id="4787"/>
    <lineage>
        <taxon>Eukaryota</taxon>
        <taxon>Sar</taxon>
        <taxon>Stramenopiles</taxon>
        <taxon>Oomycota</taxon>
        <taxon>Peronosporomycetes</taxon>
        <taxon>Peronosporales</taxon>
        <taxon>Peronosporaceae</taxon>
        <taxon>Phytophthora</taxon>
    </lineage>
</organism>
<name>A0A8S9TFX6_PHYIN</name>
<gene>
    <name evidence="2" type="ORF">GN958_ATG19263</name>
    <name evidence="1" type="ORF">GN958_ATG23685</name>
</gene>
<evidence type="ECO:0000313" key="1">
    <source>
        <dbReference type="EMBL" id="KAF4127125.1"/>
    </source>
</evidence>
<protein>
    <submittedName>
        <fullName evidence="1">Uncharacterized protein</fullName>
    </submittedName>
</protein>
<dbReference type="EMBL" id="JAACNO010003330">
    <property type="protein sequence ID" value="KAF4127125.1"/>
    <property type="molecule type" value="Genomic_DNA"/>
</dbReference>
<accession>A0A8S9TFX6</accession>
<dbReference type="EMBL" id="JAACNO010002729">
    <property type="protein sequence ID" value="KAF4131544.1"/>
    <property type="molecule type" value="Genomic_DNA"/>
</dbReference>
<feature type="non-terminal residue" evidence="1">
    <location>
        <position position="1"/>
    </location>
</feature>
<proteinExistence type="predicted"/>
<comment type="caution">
    <text evidence="1">The sequence shown here is derived from an EMBL/GenBank/DDBJ whole genome shotgun (WGS) entry which is preliminary data.</text>
</comment>
<feature type="non-terminal residue" evidence="1">
    <location>
        <position position="150"/>
    </location>
</feature>
<evidence type="ECO:0000313" key="3">
    <source>
        <dbReference type="Proteomes" id="UP000704712"/>
    </source>
</evidence>
<dbReference type="AlphaFoldDB" id="A0A8S9TFX6"/>
<evidence type="ECO:0000313" key="2">
    <source>
        <dbReference type="EMBL" id="KAF4131544.1"/>
    </source>
</evidence>
<sequence length="150" mass="16887">TEPGAFDLHHSQIDGYLSHHGYWDAVAADGPNDPNDPQSTANETNSHVMRCTLACCRGTLRRYQDKTKRACASEIWLRRDLYAETFTPGDNMEESLDKIVDKRRQIENMNAAIIEEDMVNVVLQGVIDSHRNVIRLFSHNNNGGEASDLS</sequence>
<reference evidence="1" key="1">
    <citation type="submission" date="2020-03" db="EMBL/GenBank/DDBJ databases">
        <title>Hybrid Assembly of Korean Phytophthora infestans isolates.</title>
        <authorList>
            <person name="Prokchorchik M."/>
            <person name="Lee Y."/>
            <person name="Seo J."/>
            <person name="Cho J.-H."/>
            <person name="Park Y.-E."/>
            <person name="Jang D.-C."/>
            <person name="Im J.-S."/>
            <person name="Choi J.-G."/>
            <person name="Park H.-J."/>
            <person name="Lee G.-B."/>
            <person name="Lee Y.-G."/>
            <person name="Hong S.-Y."/>
            <person name="Cho K."/>
            <person name="Sohn K.H."/>
        </authorList>
    </citation>
    <scope>NUCLEOTIDE SEQUENCE</scope>
    <source>
        <strain evidence="1">KR_2_A2</strain>
    </source>
</reference>